<reference evidence="1 2" key="1">
    <citation type="submission" date="2017-03" db="EMBL/GenBank/DDBJ databases">
        <title>Genome of the blue death feigning beetle - Asbolus verrucosus.</title>
        <authorList>
            <person name="Rider S.D."/>
        </authorList>
    </citation>
    <scope>NUCLEOTIDE SEQUENCE [LARGE SCALE GENOMIC DNA]</scope>
    <source>
        <strain evidence="1">Butters</strain>
        <tissue evidence="1">Head and leg muscle</tissue>
    </source>
</reference>
<accession>A0A482VD28</accession>
<comment type="caution">
    <text evidence="1">The sequence shown here is derived from an EMBL/GenBank/DDBJ whole genome shotgun (WGS) entry which is preliminary data.</text>
</comment>
<name>A0A482VD28_ASBVE</name>
<dbReference type="AlphaFoldDB" id="A0A482VD28"/>
<sequence length="41" mass="4977">MAFTEDHKKFMLEAYFRTGTKNDGVWQYSIGACYEEFREEF</sequence>
<dbReference type="OrthoDB" id="8192496at2759"/>
<keyword evidence="2" id="KW-1185">Reference proteome</keyword>
<proteinExistence type="predicted"/>
<protein>
    <submittedName>
        <fullName evidence="1">Uncharacterized protein</fullName>
    </submittedName>
</protein>
<gene>
    <name evidence="1" type="ORF">BDFB_013476</name>
</gene>
<organism evidence="1 2">
    <name type="scientific">Asbolus verrucosus</name>
    <name type="common">Desert ironclad beetle</name>
    <dbReference type="NCBI Taxonomy" id="1661398"/>
    <lineage>
        <taxon>Eukaryota</taxon>
        <taxon>Metazoa</taxon>
        <taxon>Ecdysozoa</taxon>
        <taxon>Arthropoda</taxon>
        <taxon>Hexapoda</taxon>
        <taxon>Insecta</taxon>
        <taxon>Pterygota</taxon>
        <taxon>Neoptera</taxon>
        <taxon>Endopterygota</taxon>
        <taxon>Coleoptera</taxon>
        <taxon>Polyphaga</taxon>
        <taxon>Cucujiformia</taxon>
        <taxon>Tenebrionidae</taxon>
        <taxon>Pimeliinae</taxon>
        <taxon>Asbolus</taxon>
    </lineage>
</organism>
<feature type="non-terminal residue" evidence="1">
    <location>
        <position position="41"/>
    </location>
</feature>
<evidence type="ECO:0000313" key="1">
    <source>
        <dbReference type="EMBL" id="RZB40970.1"/>
    </source>
</evidence>
<evidence type="ECO:0000313" key="2">
    <source>
        <dbReference type="Proteomes" id="UP000292052"/>
    </source>
</evidence>
<dbReference type="EMBL" id="QDEB01114400">
    <property type="protein sequence ID" value="RZB40970.1"/>
    <property type="molecule type" value="Genomic_DNA"/>
</dbReference>
<dbReference type="Proteomes" id="UP000292052">
    <property type="component" value="Unassembled WGS sequence"/>
</dbReference>